<sequence>MVEPVPISNDHDILIRGGLVVSGERTQKLDVAIKGEKIAAIETHPSELRASREIDGSGYFVLPGIIDAHNHPINLDKMDTFTLSSAFGGVTTVIPFMQNMRSRGIEGTTSETIESFIEESSEISYLDFGVHAILFGDDDVTTEVPKLIDMGVISFKMYMTYPKRGMMMPDERMLEAMSIASSMGGLAMVHAENGYCIDYLTDAFIEAGKTGREYYAKSQPRILEVEAANRAATYATVTDCPLYVVHLSAREVLAVIDRYKEDGLSIFGETCPQYLDLTNQMVLDHGALAKIGPPLRSPEDNEAMWGGIKSGVVDTVASDFCGFNKSQKYSGGRSTGTIRELDHIDAHSSIFDASFGGNWTEQMLPVVYEEGVNKGRITVNKLVEVMCENPAKIFGIYPRKGTISVGSDADIVLFDPTIQHTLSADLQHCEADFTMFEGKEILGKPVFSMQRGNVVIEDGKIHTKQGSAVYLAGDVNLTASATNGHKIG</sequence>
<evidence type="ECO:0000256" key="1">
    <source>
        <dbReference type="ARBA" id="ARBA00001947"/>
    </source>
</evidence>
<dbReference type="InterPro" id="IPR011059">
    <property type="entry name" value="Metal-dep_hydrolase_composite"/>
</dbReference>
<comment type="similarity">
    <text evidence="2">Belongs to the metallo-dependent hydrolases superfamily. Hydantoinase/dihydropyrimidinase family.</text>
</comment>
<dbReference type="AlphaFoldDB" id="A0A381UX79"/>
<dbReference type="PANTHER" id="PTHR11647">
    <property type="entry name" value="HYDRANTOINASE/DIHYDROPYRIMIDINASE FAMILY MEMBER"/>
    <property type="match status" value="1"/>
</dbReference>
<comment type="cofactor">
    <cofactor evidence="1">
        <name>Zn(2+)</name>
        <dbReference type="ChEBI" id="CHEBI:29105"/>
    </cofactor>
</comment>
<evidence type="ECO:0000256" key="2">
    <source>
        <dbReference type="ARBA" id="ARBA00008829"/>
    </source>
</evidence>
<dbReference type="Pfam" id="PF01979">
    <property type="entry name" value="Amidohydro_1"/>
    <property type="match status" value="1"/>
</dbReference>
<dbReference type="SUPFAM" id="SSF51556">
    <property type="entry name" value="Metallo-dependent hydrolases"/>
    <property type="match status" value="1"/>
</dbReference>
<protein>
    <recommendedName>
        <fullName evidence="4">Amidohydrolase-related domain-containing protein</fullName>
    </recommendedName>
</protein>
<dbReference type="PANTHER" id="PTHR11647:SF1">
    <property type="entry name" value="COLLAPSIN RESPONSE MEDIATOR PROTEIN"/>
    <property type="match status" value="1"/>
</dbReference>
<dbReference type="EMBL" id="UINC01007333">
    <property type="protein sequence ID" value="SVA32736.1"/>
    <property type="molecule type" value="Genomic_DNA"/>
</dbReference>
<dbReference type="GO" id="GO:0005829">
    <property type="term" value="C:cytosol"/>
    <property type="evidence" value="ECO:0007669"/>
    <property type="project" value="TreeGrafter"/>
</dbReference>
<organism evidence="5">
    <name type="scientific">marine metagenome</name>
    <dbReference type="NCBI Taxonomy" id="408172"/>
    <lineage>
        <taxon>unclassified sequences</taxon>
        <taxon>metagenomes</taxon>
        <taxon>ecological metagenomes</taxon>
    </lineage>
</organism>
<dbReference type="InterPro" id="IPR006680">
    <property type="entry name" value="Amidohydro-rel"/>
</dbReference>
<name>A0A381UX79_9ZZZZ</name>
<dbReference type="Gene3D" id="3.20.20.140">
    <property type="entry name" value="Metal-dependent hydrolases"/>
    <property type="match status" value="1"/>
</dbReference>
<proteinExistence type="inferred from homology"/>
<dbReference type="FunFam" id="3.20.20.140:FF:000217">
    <property type="entry name" value="Dihydropyrimidinase-related protein 1"/>
    <property type="match status" value="1"/>
</dbReference>
<dbReference type="InterPro" id="IPR050378">
    <property type="entry name" value="Metallo-dep_Hydrolases_sf"/>
</dbReference>
<dbReference type="Gene3D" id="2.30.40.10">
    <property type="entry name" value="Urease, subunit C, domain 1"/>
    <property type="match status" value="1"/>
</dbReference>
<accession>A0A381UX79</accession>
<evidence type="ECO:0000256" key="3">
    <source>
        <dbReference type="ARBA" id="ARBA00022553"/>
    </source>
</evidence>
<dbReference type="InterPro" id="IPR032466">
    <property type="entry name" value="Metal_Hydrolase"/>
</dbReference>
<feature type="domain" description="Amidohydrolase-related" evidence="4">
    <location>
        <begin position="60"/>
        <end position="440"/>
    </location>
</feature>
<reference evidence="5" key="1">
    <citation type="submission" date="2018-05" db="EMBL/GenBank/DDBJ databases">
        <authorList>
            <person name="Lanie J.A."/>
            <person name="Ng W.-L."/>
            <person name="Kazmierczak K.M."/>
            <person name="Andrzejewski T.M."/>
            <person name="Davidsen T.M."/>
            <person name="Wayne K.J."/>
            <person name="Tettelin H."/>
            <person name="Glass J.I."/>
            <person name="Rusch D."/>
            <person name="Podicherti R."/>
            <person name="Tsui H.-C.T."/>
            <person name="Winkler M.E."/>
        </authorList>
    </citation>
    <scope>NUCLEOTIDE SEQUENCE</scope>
</reference>
<gene>
    <name evidence="5" type="ORF">METZ01_LOCUS85590</name>
</gene>
<evidence type="ECO:0000259" key="4">
    <source>
        <dbReference type="Pfam" id="PF01979"/>
    </source>
</evidence>
<dbReference type="GO" id="GO:0016812">
    <property type="term" value="F:hydrolase activity, acting on carbon-nitrogen (but not peptide) bonds, in cyclic amides"/>
    <property type="evidence" value="ECO:0007669"/>
    <property type="project" value="TreeGrafter"/>
</dbReference>
<dbReference type="SUPFAM" id="SSF51338">
    <property type="entry name" value="Composite domain of metallo-dependent hydrolases"/>
    <property type="match status" value="2"/>
</dbReference>
<keyword evidence="3" id="KW-0597">Phosphoprotein</keyword>
<evidence type="ECO:0000313" key="5">
    <source>
        <dbReference type="EMBL" id="SVA32736.1"/>
    </source>
</evidence>